<gene>
    <name evidence="2" type="ORF">QBE54_05885</name>
</gene>
<dbReference type="Proteomes" id="UP001461341">
    <property type="component" value="Chromosome"/>
</dbReference>
<dbReference type="InterPro" id="IPR052024">
    <property type="entry name" value="Methanogen_methyltrans"/>
</dbReference>
<name>A0ABZ2YA21_9BACT</name>
<dbReference type="RefSeq" id="WP_369017277.1">
    <property type="nucleotide sequence ID" value="NZ_CP121689.1"/>
</dbReference>
<protein>
    <submittedName>
        <fullName evidence="2">Uroporphyrinogen decarboxylase family protein</fullName>
    </submittedName>
</protein>
<dbReference type="PANTHER" id="PTHR47099:SF1">
    <property type="entry name" value="METHYLCOBAMIDE:COM METHYLTRANSFERASE MTBA"/>
    <property type="match status" value="1"/>
</dbReference>
<dbReference type="PANTHER" id="PTHR47099">
    <property type="entry name" value="METHYLCOBAMIDE:COM METHYLTRANSFERASE MTBA"/>
    <property type="match status" value="1"/>
</dbReference>
<dbReference type="Gene3D" id="3.20.20.210">
    <property type="match status" value="1"/>
</dbReference>
<sequence length="396" mass="45510">MNTRELYETRLKRYVKAMRNEKPDMVPIRPFVAEFTAKYAGFSIQEATHDYRVAFEACRICARDFDWDAMVPNMIYVWTGLTQAMGITYYGIPGIDIPPETGFQYREPPEEEAFMKPEEYDALIEDPTGYLLNVWFPRVSRFVKAPGEPIDEYHNLAFLRGGMAMMQYFQALSDLAREFREELGVVPAISGILKAPLDILADKLRGYYGLVTDLHERPQKVLKACEALMPHLLEVALSGADPEKNLPITIWMHRSCVPFINPEHFSNIFWPTLKPILEEIWKRGHQVLFYAEGNWDYHLETFKELPPGSIIYHVDRGDIFKVHQVLGDRFCISGGVPNDLLAFGSPEEVRDCIKKIIDNVARDGGYIMDASAIIQNDAKIENIKAMTDFTREYGQY</sequence>
<evidence type="ECO:0000313" key="2">
    <source>
        <dbReference type="EMBL" id="WZL75131.1"/>
    </source>
</evidence>
<evidence type="ECO:0000259" key="1">
    <source>
        <dbReference type="Pfam" id="PF01208"/>
    </source>
</evidence>
<organism evidence="2 3">
    <name type="scientific">Thermatribacter velox</name>
    <dbReference type="NCBI Taxonomy" id="3039681"/>
    <lineage>
        <taxon>Bacteria</taxon>
        <taxon>Pseudomonadati</taxon>
        <taxon>Atribacterota</taxon>
        <taxon>Atribacteria</taxon>
        <taxon>Atribacterales</taxon>
        <taxon>Thermatribacteraceae</taxon>
        <taxon>Thermatribacter</taxon>
    </lineage>
</organism>
<dbReference type="SUPFAM" id="SSF51726">
    <property type="entry name" value="UROD/MetE-like"/>
    <property type="match status" value="1"/>
</dbReference>
<proteinExistence type="predicted"/>
<accession>A0ABZ2YA21</accession>
<dbReference type="InterPro" id="IPR000257">
    <property type="entry name" value="Uroporphyrinogen_deCOase"/>
</dbReference>
<keyword evidence="3" id="KW-1185">Reference proteome</keyword>
<evidence type="ECO:0000313" key="3">
    <source>
        <dbReference type="Proteomes" id="UP001461341"/>
    </source>
</evidence>
<dbReference type="EMBL" id="CP121689">
    <property type="protein sequence ID" value="WZL75131.1"/>
    <property type="molecule type" value="Genomic_DNA"/>
</dbReference>
<dbReference type="InterPro" id="IPR038071">
    <property type="entry name" value="UROD/MetE-like_sf"/>
</dbReference>
<dbReference type="Pfam" id="PF01208">
    <property type="entry name" value="URO-D"/>
    <property type="match status" value="1"/>
</dbReference>
<reference evidence="2 3" key="1">
    <citation type="submission" date="2023-03" db="EMBL/GenBank/DDBJ databases">
        <title>Novel Species.</title>
        <authorList>
            <person name="Ma S."/>
        </authorList>
    </citation>
    <scope>NUCLEOTIDE SEQUENCE [LARGE SCALE GENOMIC DNA]</scope>
    <source>
        <strain evidence="2 3">B11</strain>
    </source>
</reference>
<feature type="domain" description="Uroporphyrinogen decarboxylase (URO-D)" evidence="1">
    <location>
        <begin position="168"/>
        <end position="393"/>
    </location>
</feature>